<organism evidence="3 4">
    <name type="scientific">Solanum commersonii</name>
    <name type="common">Commerson's wild potato</name>
    <name type="synonym">Commerson's nightshade</name>
    <dbReference type="NCBI Taxonomy" id="4109"/>
    <lineage>
        <taxon>Eukaryota</taxon>
        <taxon>Viridiplantae</taxon>
        <taxon>Streptophyta</taxon>
        <taxon>Embryophyta</taxon>
        <taxon>Tracheophyta</taxon>
        <taxon>Spermatophyta</taxon>
        <taxon>Magnoliopsida</taxon>
        <taxon>eudicotyledons</taxon>
        <taxon>Gunneridae</taxon>
        <taxon>Pentapetalae</taxon>
        <taxon>asterids</taxon>
        <taxon>lamiids</taxon>
        <taxon>Solanales</taxon>
        <taxon>Solanaceae</taxon>
        <taxon>Solanoideae</taxon>
        <taxon>Solaneae</taxon>
        <taxon>Solanum</taxon>
    </lineage>
</organism>
<dbReference type="CDD" id="cd22157">
    <property type="entry name" value="F-box_AtFBW1-like"/>
    <property type="match status" value="1"/>
</dbReference>
<feature type="domain" description="F-box" evidence="2">
    <location>
        <begin position="18"/>
        <end position="63"/>
    </location>
</feature>
<dbReference type="Gene3D" id="1.20.1280.50">
    <property type="match status" value="1"/>
</dbReference>
<evidence type="ECO:0000256" key="1">
    <source>
        <dbReference type="SAM" id="MobiDB-lite"/>
    </source>
</evidence>
<accession>A0A9J5XY02</accession>
<dbReference type="EMBL" id="JACXVP010000008">
    <property type="protein sequence ID" value="KAG5591742.1"/>
    <property type="molecule type" value="Genomic_DNA"/>
</dbReference>
<dbReference type="InterPro" id="IPR036047">
    <property type="entry name" value="F-box-like_dom_sf"/>
</dbReference>
<dbReference type="SUPFAM" id="SSF81383">
    <property type="entry name" value="F-box domain"/>
    <property type="match status" value="1"/>
</dbReference>
<dbReference type="Pfam" id="PF03478">
    <property type="entry name" value="Beta-prop_KIB1-4"/>
    <property type="match status" value="1"/>
</dbReference>
<evidence type="ECO:0000313" key="4">
    <source>
        <dbReference type="Proteomes" id="UP000824120"/>
    </source>
</evidence>
<reference evidence="3 4" key="1">
    <citation type="submission" date="2020-09" db="EMBL/GenBank/DDBJ databases">
        <title>De no assembly of potato wild relative species, Solanum commersonii.</title>
        <authorList>
            <person name="Cho K."/>
        </authorList>
    </citation>
    <scope>NUCLEOTIDE SEQUENCE [LARGE SCALE GENOMIC DNA]</scope>
    <source>
        <strain evidence="3">LZ3.2</strain>
        <tissue evidence="3">Leaf</tissue>
    </source>
</reference>
<dbReference type="PANTHER" id="PTHR31672">
    <property type="entry name" value="BNACNNG10540D PROTEIN"/>
    <property type="match status" value="1"/>
</dbReference>
<dbReference type="OrthoDB" id="2095648at2759"/>
<dbReference type="InterPro" id="IPR005174">
    <property type="entry name" value="KIB1-4_b-propeller"/>
</dbReference>
<feature type="region of interest" description="Disordered" evidence="1">
    <location>
        <begin position="207"/>
        <end position="232"/>
    </location>
</feature>
<protein>
    <recommendedName>
        <fullName evidence="2">F-box domain-containing protein</fullName>
    </recommendedName>
</protein>
<dbReference type="SMART" id="SM00256">
    <property type="entry name" value="FBOX"/>
    <property type="match status" value="1"/>
</dbReference>
<comment type="caution">
    <text evidence="3">The sequence shown here is derived from an EMBL/GenBank/DDBJ whole genome shotgun (WGS) entry which is preliminary data.</text>
</comment>
<dbReference type="PANTHER" id="PTHR31672:SF7">
    <property type="entry name" value="F-BOX DOMAIN-CONTAINING PROTEIN"/>
    <property type="match status" value="1"/>
</dbReference>
<keyword evidence="4" id="KW-1185">Reference proteome</keyword>
<dbReference type="InterPro" id="IPR050796">
    <property type="entry name" value="SCF_F-box_component"/>
</dbReference>
<name>A0A9J5XY02_SOLCO</name>
<evidence type="ECO:0000313" key="3">
    <source>
        <dbReference type="EMBL" id="KAG5591742.1"/>
    </source>
</evidence>
<dbReference type="PROSITE" id="PS50181">
    <property type="entry name" value="FBOX"/>
    <property type="match status" value="1"/>
</dbReference>
<gene>
    <name evidence="3" type="ORF">H5410_042256</name>
</gene>
<dbReference type="InterPro" id="IPR001810">
    <property type="entry name" value="F-box_dom"/>
</dbReference>
<dbReference type="Proteomes" id="UP000824120">
    <property type="component" value="Chromosome 8"/>
</dbReference>
<proteinExistence type="predicted"/>
<dbReference type="Pfam" id="PF00646">
    <property type="entry name" value="F-box"/>
    <property type="match status" value="1"/>
</dbReference>
<feature type="compositionally biased region" description="Acidic residues" evidence="1">
    <location>
        <begin position="219"/>
        <end position="232"/>
    </location>
</feature>
<dbReference type="AlphaFoldDB" id="A0A9J5XY02"/>
<evidence type="ECO:0000259" key="2">
    <source>
        <dbReference type="PROSITE" id="PS50181"/>
    </source>
</evidence>
<sequence length="682" mass="78365">MASRRNLKRKSIEDEDLVFPLDELNQDLLERVLSWLPTSTFLRLSSVSKRWKSAANSPVFHHACSEIPSREPWFYMVDSSQSVEFKNQQHFVYDSAEMNWKFLTYPSYFLEENQLNQSNFLPVAASGGLLCFHNGENGEFLICNPVTSSYRKLPLLDYSDTLSAIGMISTQESYKLFLIFGEIPNLSFRIYDSTTDSWEDSAILSRKSPTCPAAQPCSTDDDEEEEEEEEDDDRMLYFLSKCGNVVGTEIQKNPCKQYSSITTTTKGDGQEILCFLNSSGKVVACNLTEKRFFEYPRLLPLHHEYSIDLVECGGELLAVVLSEFLETACLRIWKFDENEWAWNQVLAMPSAISHEFYSKKVDINCTGSSEHMFVCISNSGSTDDESCRYFLCKLAENEWTELPACSGKFSCAFSFQPRIEASVSRKKALLVSDKVAFQLETYDSLEWDFLEQVLTALHFPKVETGRSLISSFVRLAMKYLSRSLKLLSSQPLFKYHPRCTRLHLIQLVFVDDLLLFCKGDVQSIQLFFTKFQEFSKASSLIANPSKSSLYCIGVSNSYANRYPKGPGVQYGGTEISKKDLLAWDRVCYSKSAGGLNILDISTWNKAAIAKLLWNICNKKDKLWENESIAHLFFDNDVSVYVWKMLKWLNINRDPMQWNDELTWAEKWAKGRKPRKYVYRMML</sequence>